<keyword evidence="1" id="KW-1133">Transmembrane helix</keyword>
<evidence type="ECO:0000313" key="2">
    <source>
        <dbReference type="EMBL" id="MCS4558366.1"/>
    </source>
</evidence>
<keyword evidence="3" id="KW-1185">Reference proteome</keyword>
<feature type="transmembrane region" description="Helical" evidence="1">
    <location>
        <begin position="6"/>
        <end position="25"/>
    </location>
</feature>
<name>A0ABT2FQQ0_9GAMM</name>
<dbReference type="RefSeq" id="WP_238898185.1">
    <property type="nucleotide sequence ID" value="NZ_JAKOGG010000020.1"/>
</dbReference>
<reference evidence="2 3" key="1">
    <citation type="submission" date="2022-02" db="EMBL/GenBank/DDBJ databases">
        <authorList>
            <person name="Zhuang L."/>
        </authorList>
    </citation>
    <scope>NUCLEOTIDE SEQUENCE [LARGE SCALE GENOMIC DNA]</scope>
    <source>
        <strain evidence="2 3">C32</strain>
    </source>
</reference>
<evidence type="ECO:0000313" key="3">
    <source>
        <dbReference type="Proteomes" id="UP001201549"/>
    </source>
</evidence>
<dbReference type="Proteomes" id="UP001201549">
    <property type="component" value="Unassembled WGS sequence"/>
</dbReference>
<accession>A0ABT2FQQ0</accession>
<organism evidence="2 3">
    <name type="scientific">Shewanella electrica</name>
    <dbReference type="NCBI Taxonomy" id="515560"/>
    <lineage>
        <taxon>Bacteria</taxon>
        <taxon>Pseudomonadati</taxon>
        <taxon>Pseudomonadota</taxon>
        <taxon>Gammaproteobacteria</taxon>
        <taxon>Alteromonadales</taxon>
        <taxon>Shewanellaceae</taxon>
        <taxon>Shewanella</taxon>
    </lineage>
</organism>
<comment type="caution">
    <text evidence="2">The sequence shown here is derived from an EMBL/GenBank/DDBJ whole genome shotgun (WGS) entry which is preliminary data.</text>
</comment>
<gene>
    <name evidence="2" type="ORF">L9G74_18165</name>
</gene>
<reference evidence="3" key="2">
    <citation type="submission" date="2023-07" db="EMBL/GenBank/DDBJ databases">
        <title>Shewanella mangrovi sp. nov., an acetaldehyde- degrading bacterium isolated from mangrove sediment.</title>
        <authorList>
            <person name="Liu Y."/>
        </authorList>
    </citation>
    <scope>NUCLEOTIDE SEQUENCE [LARGE SCALE GENOMIC DNA]</scope>
    <source>
        <strain evidence="3">C32</strain>
    </source>
</reference>
<protein>
    <submittedName>
        <fullName evidence="2">Uncharacterized protein</fullName>
    </submittedName>
</protein>
<proteinExistence type="predicted"/>
<sequence>MELSKAVIIAAIILALAIIISPTLLQKYKTEQCLSAYKENGAGGGKADELTCVQILN</sequence>
<keyword evidence="1" id="KW-0472">Membrane</keyword>
<keyword evidence="1" id="KW-0812">Transmembrane</keyword>
<dbReference type="EMBL" id="JAKOGG010000020">
    <property type="protein sequence ID" value="MCS4558366.1"/>
    <property type="molecule type" value="Genomic_DNA"/>
</dbReference>
<evidence type="ECO:0000256" key="1">
    <source>
        <dbReference type="SAM" id="Phobius"/>
    </source>
</evidence>